<evidence type="ECO:0000256" key="9">
    <source>
        <dbReference type="PROSITE-ProRule" id="PRU00492"/>
    </source>
</evidence>
<evidence type="ECO:0000256" key="6">
    <source>
        <dbReference type="ARBA" id="ARBA00023002"/>
    </source>
</evidence>
<dbReference type="InterPro" id="IPR008926">
    <property type="entry name" value="RNR_R1-su_N"/>
</dbReference>
<dbReference type="EMBL" id="JADPUN010000228">
    <property type="protein sequence ID" value="MBF9132350.1"/>
    <property type="molecule type" value="Genomic_DNA"/>
</dbReference>
<dbReference type="SUPFAM" id="SSF51998">
    <property type="entry name" value="PFL-like glycyl radical enzymes"/>
    <property type="match status" value="1"/>
</dbReference>
<dbReference type="NCBIfam" id="TIGR02506">
    <property type="entry name" value="NrdE_NrdA"/>
    <property type="match status" value="1"/>
</dbReference>
<dbReference type="InterPro" id="IPR005144">
    <property type="entry name" value="ATP-cone_dom"/>
</dbReference>
<evidence type="ECO:0000313" key="13">
    <source>
        <dbReference type="Proteomes" id="UP000638560"/>
    </source>
</evidence>
<organism evidence="12 13">
    <name type="scientific">Plantactinospora alkalitolerans</name>
    <dbReference type="NCBI Taxonomy" id="2789879"/>
    <lineage>
        <taxon>Bacteria</taxon>
        <taxon>Bacillati</taxon>
        <taxon>Actinomycetota</taxon>
        <taxon>Actinomycetes</taxon>
        <taxon>Micromonosporales</taxon>
        <taxon>Micromonosporaceae</taxon>
        <taxon>Plantactinospora</taxon>
    </lineage>
</organism>
<evidence type="ECO:0000256" key="3">
    <source>
        <dbReference type="ARBA" id="ARBA00022533"/>
    </source>
</evidence>
<dbReference type="EC" id="1.17.4.1" evidence="2 10"/>
<proteinExistence type="inferred from homology"/>
<dbReference type="Proteomes" id="UP000638560">
    <property type="component" value="Unassembled WGS sequence"/>
</dbReference>
<dbReference type="PROSITE" id="PS00089">
    <property type="entry name" value="RIBORED_LARGE"/>
    <property type="match status" value="1"/>
</dbReference>
<dbReference type="CDD" id="cd01679">
    <property type="entry name" value="RNR_I"/>
    <property type="match status" value="1"/>
</dbReference>
<dbReference type="RefSeq" id="WP_196203900.1">
    <property type="nucleotide sequence ID" value="NZ_JADPUN010000228.1"/>
</dbReference>
<name>A0ABS0H1K7_9ACTN</name>
<feature type="domain" description="ATP-cone" evidence="11">
    <location>
        <begin position="1"/>
        <end position="90"/>
    </location>
</feature>
<evidence type="ECO:0000256" key="7">
    <source>
        <dbReference type="ARBA" id="ARBA00023116"/>
    </source>
</evidence>
<dbReference type="PANTHER" id="PTHR11573">
    <property type="entry name" value="RIBONUCLEOSIDE-DIPHOSPHATE REDUCTASE LARGE CHAIN"/>
    <property type="match status" value="1"/>
</dbReference>
<evidence type="ECO:0000256" key="1">
    <source>
        <dbReference type="ARBA" id="ARBA00010406"/>
    </source>
</evidence>
<evidence type="ECO:0000313" key="12">
    <source>
        <dbReference type="EMBL" id="MBF9132350.1"/>
    </source>
</evidence>
<evidence type="ECO:0000256" key="4">
    <source>
        <dbReference type="ARBA" id="ARBA00022741"/>
    </source>
</evidence>
<gene>
    <name evidence="12" type="ORF">I0C86_25875</name>
</gene>
<evidence type="ECO:0000256" key="5">
    <source>
        <dbReference type="ARBA" id="ARBA00022840"/>
    </source>
</evidence>
<evidence type="ECO:0000256" key="2">
    <source>
        <dbReference type="ARBA" id="ARBA00012274"/>
    </source>
</evidence>
<evidence type="ECO:0000259" key="11">
    <source>
        <dbReference type="PROSITE" id="PS51161"/>
    </source>
</evidence>
<dbReference type="InterPro" id="IPR013509">
    <property type="entry name" value="RNR_lsu_N"/>
</dbReference>
<comment type="function">
    <text evidence="10">Provides the precursors necessary for DNA synthesis. Catalyzes the biosynthesis of deoxyribonucleotides from the corresponding ribonucleotides.</text>
</comment>
<dbReference type="Pfam" id="PF00317">
    <property type="entry name" value="Ribonuc_red_lgN"/>
    <property type="match status" value="1"/>
</dbReference>
<dbReference type="InterPro" id="IPR013346">
    <property type="entry name" value="NrdE_NrdA_C"/>
</dbReference>
<dbReference type="SUPFAM" id="SSF48168">
    <property type="entry name" value="R1 subunit of ribonucleotide reductase, N-terminal domain"/>
    <property type="match status" value="1"/>
</dbReference>
<dbReference type="Pfam" id="PF02867">
    <property type="entry name" value="Ribonuc_red_lgC"/>
    <property type="match status" value="1"/>
</dbReference>
<keyword evidence="3" id="KW-0021">Allosteric enzyme</keyword>
<keyword evidence="6 10" id="KW-0560">Oxidoreductase</keyword>
<dbReference type="PRINTS" id="PR01183">
    <property type="entry name" value="RIBORDTASEM1"/>
</dbReference>
<keyword evidence="13" id="KW-1185">Reference proteome</keyword>
<dbReference type="PANTHER" id="PTHR11573:SF6">
    <property type="entry name" value="RIBONUCLEOSIDE-DIPHOSPHATE REDUCTASE LARGE SUBUNIT"/>
    <property type="match status" value="1"/>
</dbReference>
<dbReference type="Gene3D" id="3.20.70.20">
    <property type="match status" value="1"/>
</dbReference>
<dbReference type="GO" id="GO:0004748">
    <property type="term" value="F:ribonucleoside-diphosphate reductase activity, thioredoxin disulfide as acceptor"/>
    <property type="evidence" value="ECO:0007669"/>
    <property type="project" value="UniProtKB-EC"/>
</dbReference>
<dbReference type="InterPro" id="IPR039718">
    <property type="entry name" value="Rrm1"/>
</dbReference>
<comment type="similarity">
    <text evidence="1 10">Belongs to the ribonucleoside diphosphate reductase large chain family.</text>
</comment>
<dbReference type="InterPro" id="IPR000788">
    <property type="entry name" value="RNR_lg_C"/>
</dbReference>
<protein>
    <recommendedName>
        <fullName evidence="2 10">Ribonucleoside-diphosphate reductase</fullName>
        <ecNumber evidence="2 10">1.17.4.1</ecNumber>
    </recommendedName>
</protein>
<comment type="catalytic activity">
    <reaction evidence="8 10">
        <text>a 2'-deoxyribonucleoside 5'-diphosphate + [thioredoxin]-disulfide + H2O = a ribonucleoside 5'-diphosphate + [thioredoxin]-dithiol</text>
        <dbReference type="Rhea" id="RHEA:23252"/>
        <dbReference type="Rhea" id="RHEA-COMP:10698"/>
        <dbReference type="Rhea" id="RHEA-COMP:10700"/>
        <dbReference type="ChEBI" id="CHEBI:15377"/>
        <dbReference type="ChEBI" id="CHEBI:29950"/>
        <dbReference type="ChEBI" id="CHEBI:50058"/>
        <dbReference type="ChEBI" id="CHEBI:57930"/>
        <dbReference type="ChEBI" id="CHEBI:73316"/>
        <dbReference type="EC" id="1.17.4.1"/>
    </reaction>
</comment>
<dbReference type="Pfam" id="PF03477">
    <property type="entry name" value="ATP-cone"/>
    <property type="match status" value="1"/>
</dbReference>
<reference evidence="12 13" key="1">
    <citation type="submission" date="2020-11" db="EMBL/GenBank/DDBJ databases">
        <title>A novel isolate from a Black sea contaminated sediment with potential to produce alkanes: Plantactinospora alkalitolerans sp. nov.</title>
        <authorList>
            <person name="Carro L."/>
            <person name="Veyisoglu A."/>
            <person name="Guven K."/>
            <person name="Schumann P."/>
            <person name="Klenk H.-P."/>
            <person name="Sahin N."/>
        </authorList>
    </citation>
    <scope>NUCLEOTIDE SEQUENCE [LARGE SCALE GENOMIC DNA]</scope>
    <source>
        <strain evidence="12 13">S1510</strain>
    </source>
</reference>
<keyword evidence="4 9" id="KW-0547">Nucleotide-binding</keyword>
<keyword evidence="5 9" id="KW-0067">ATP-binding</keyword>
<sequence>MRVRKRNGDTEPVDVNKIVRAVERWADDLTDVDPLRVATRTISGLYDGASTAELDRLSIQTAAEMIGEEPQYSRLAARLLAGYIDKEVRGQGIASFSQAIGLGHRHGLIGDETAEFVRLNARKLDDAVDPDADRRFEYFGLRTVYDRYLLRHPTDRLVVESPQYWLLRVACGLSRTAGEAIGLYRLMASLAYLPSSPTLFNSGTRHTQMSSCYLVDSPRDELTSIYDRYAQVAHLSKFAGGIGIAWSRVRSRGALIRGTNGQSNGIVPFLRTLDSSVAAVNQGGRRKGAACVYLEPWHPDVEEFLQLRDNTGEDARRTHNLNLANWIPDEFMRRVEADGTWSLFDPDEVPELPDLWGEAFDAAYRAAEEQGRFVRQVKARDLYGRMMRTLAQTGNGWMTFKDTSNRLCNQTAEPGNVVHLSNLCTEIIEVSSDSETAVCNLGSVNLAAHLLADAGTGRGTGIDADAWVETGTGSGTDEVGDRIDWERLRDTVRTAVTFLDRVIDINYYPSTAAAASNPRWRPVGLGVMGLQDVFFALRMPFDSAPAVELSTRIAEEIYLTALETSADLAERFGTHPAYPSTRAAAGQLQPDLWGVSGTQPERWAALRNRIAAHGLRNSLLVAIAPTATIASIAGCYECIEPQVSNLFKRETLSGEFLQINAALVGELKARGLWTEQIRTAIKRADGSVQGIDELPEEVRQLFRTAWELPQRALIDLAAARAPYVDQSQSLNLFMAAPDIGRLSSMYLYAWKSGLKTTYYLRSRPATRIQQATVGLGVRKGPLLSLSVVEGSLPNNSDDEVLACSLENPEACEACQ</sequence>
<dbReference type="PROSITE" id="PS51161">
    <property type="entry name" value="ATP_CONE"/>
    <property type="match status" value="1"/>
</dbReference>
<evidence type="ECO:0000256" key="8">
    <source>
        <dbReference type="ARBA" id="ARBA00047754"/>
    </source>
</evidence>
<accession>A0ABS0H1K7</accession>
<keyword evidence="7 10" id="KW-0215">Deoxyribonucleotide synthesis</keyword>
<comment type="caution">
    <text evidence="12">The sequence shown here is derived from an EMBL/GenBank/DDBJ whole genome shotgun (WGS) entry which is preliminary data.</text>
</comment>
<evidence type="ECO:0000256" key="10">
    <source>
        <dbReference type="RuleBase" id="RU003410"/>
    </source>
</evidence>